<sequence>MVASAPPLAGRHPPPPTPSLTIPGSPGGGGTSSSPPPMAASPGSPRLRMALSSLSSLAPLSPLLHHSRAAAAASAGGGGSPPSGWSLAGTPTDLASSLPAATGGELGERGDLPPLSLANVLDQPHPTKVGSSVAAGDLGSPISPGSGEGGKLKKKMSAGRVPRRTSEYRNIWITE</sequence>
<feature type="region of interest" description="Disordered" evidence="1">
    <location>
        <begin position="68"/>
        <end position="163"/>
    </location>
</feature>
<reference evidence="2 3" key="1">
    <citation type="submission" date="2017-03" db="EMBL/GenBank/DDBJ databases">
        <title>WGS assembly of Porphyra umbilicalis.</title>
        <authorList>
            <person name="Brawley S.H."/>
            <person name="Blouin N.A."/>
            <person name="Ficko-Blean E."/>
            <person name="Wheeler G.L."/>
            <person name="Lohr M."/>
            <person name="Goodson H.V."/>
            <person name="Jenkins J.W."/>
            <person name="Blaby-Haas C.E."/>
            <person name="Helliwell K.E."/>
            <person name="Chan C."/>
            <person name="Marriage T."/>
            <person name="Bhattacharya D."/>
            <person name="Klein A.S."/>
            <person name="Badis Y."/>
            <person name="Brodie J."/>
            <person name="Cao Y."/>
            <person name="Collen J."/>
            <person name="Dittami S.M."/>
            <person name="Gachon C.M."/>
            <person name="Green B.R."/>
            <person name="Karpowicz S."/>
            <person name="Kim J.W."/>
            <person name="Kudahl U."/>
            <person name="Lin S."/>
            <person name="Michel G."/>
            <person name="Mittag M."/>
            <person name="Olson B.J."/>
            <person name="Pangilinan J."/>
            <person name="Peng Y."/>
            <person name="Qiu H."/>
            <person name="Shu S."/>
            <person name="Singer J.T."/>
            <person name="Smith A.G."/>
            <person name="Sprecher B.N."/>
            <person name="Wagner V."/>
            <person name="Wang W."/>
            <person name="Wang Z.-Y."/>
            <person name="Yan J."/>
            <person name="Yarish C."/>
            <person name="Zoeuner-Riek S."/>
            <person name="Zhuang Y."/>
            <person name="Zou Y."/>
            <person name="Lindquist E.A."/>
            <person name="Grimwood J."/>
            <person name="Barry K."/>
            <person name="Rokhsar D.S."/>
            <person name="Schmutz J."/>
            <person name="Stiller J.W."/>
            <person name="Grossman A.R."/>
            <person name="Prochnik S.E."/>
        </authorList>
    </citation>
    <scope>NUCLEOTIDE SEQUENCE [LARGE SCALE GENOMIC DNA]</scope>
    <source>
        <strain evidence="2">4086291</strain>
    </source>
</reference>
<evidence type="ECO:0000256" key="1">
    <source>
        <dbReference type="SAM" id="MobiDB-lite"/>
    </source>
</evidence>
<dbReference type="Proteomes" id="UP000218209">
    <property type="component" value="Unassembled WGS sequence"/>
</dbReference>
<feature type="compositionally biased region" description="Low complexity" evidence="1">
    <location>
        <begin position="1"/>
        <end position="11"/>
    </location>
</feature>
<evidence type="ECO:0000313" key="2">
    <source>
        <dbReference type="EMBL" id="OSX69527.1"/>
    </source>
</evidence>
<protein>
    <submittedName>
        <fullName evidence="2">Uncharacterized protein</fullName>
    </submittedName>
</protein>
<name>A0A1X6NLR6_PORUM</name>
<proteinExistence type="predicted"/>
<evidence type="ECO:0000313" key="3">
    <source>
        <dbReference type="Proteomes" id="UP000218209"/>
    </source>
</evidence>
<feature type="region of interest" description="Disordered" evidence="1">
    <location>
        <begin position="1"/>
        <end position="47"/>
    </location>
</feature>
<organism evidence="2 3">
    <name type="scientific">Porphyra umbilicalis</name>
    <name type="common">Purple laver</name>
    <name type="synonym">Red alga</name>
    <dbReference type="NCBI Taxonomy" id="2786"/>
    <lineage>
        <taxon>Eukaryota</taxon>
        <taxon>Rhodophyta</taxon>
        <taxon>Bangiophyceae</taxon>
        <taxon>Bangiales</taxon>
        <taxon>Bangiaceae</taxon>
        <taxon>Porphyra</taxon>
    </lineage>
</organism>
<dbReference type="EMBL" id="KV919506">
    <property type="protein sequence ID" value="OSX69527.1"/>
    <property type="molecule type" value="Genomic_DNA"/>
</dbReference>
<dbReference type="AlphaFoldDB" id="A0A1X6NLR6"/>
<gene>
    <name evidence="2" type="ORF">BU14_1428s0001</name>
</gene>
<feature type="compositionally biased region" description="Basic residues" evidence="1">
    <location>
        <begin position="152"/>
        <end position="163"/>
    </location>
</feature>
<keyword evidence="3" id="KW-1185">Reference proteome</keyword>
<accession>A0A1X6NLR6</accession>